<evidence type="ECO:0000313" key="9">
    <source>
        <dbReference type="EMBL" id="KAG5168401.1"/>
    </source>
</evidence>
<feature type="domain" description="Transcriptional repressor Tup1 N-terminal" evidence="8">
    <location>
        <begin position="32"/>
        <end position="101"/>
    </location>
</feature>
<reference evidence="9" key="1">
    <citation type="submission" date="2021-02" db="EMBL/GenBank/DDBJ databases">
        <title>Psilocybe cubensis genome.</title>
        <authorList>
            <person name="Mckernan K.J."/>
            <person name="Crawford S."/>
            <person name="Trippe A."/>
            <person name="Kane L.T."/>
            <person name="Mclaughlin S."/>
        </authorList>
    </citation>
    <scope>NUCLEOTIDE SEQUENCE [LARGE SCALE GENOMIC DNA]</scope>
    <source>
        <strain evidence="9">MGC-MH-2018</strain>
    </source>
</reference>
<feature type="compositionally biased region" description="Low complexity" evidence="7">
    <location>
        <begin position="215"/>
        <end position="224"/>
    </location>
</feature>
<evidence type="ECO:0000256" key="1">
    <source>
        <dbReference type="ARBA" id="ARBA00022491"/>
    </source>
</evidence>
<keyword evidence="4" id="KW-0805">Transcription regulation</keyword>
<accession>A0A8H7XVE7</accession>
<protein>
    <recommendedName>
        <fullName evidence="8">Transcriptional repressor Tup1 N-terminal domain-containing protein</fullName>
    </recommendedName>
</protein>
<dbReference type="Pfam" id="PF08581">
    <property type="entry name" value="Tup_N"/>
    <property type="match status" value="1"/>
</dbReference>
<keyword evidence="3" id="KW-0677">Repeat</keyword>
<evidence type="ECO:0000259" key="8">
    <source>
        <dbReference type="Pfam" id="PF08581"/>
    </source>
</evidence>
<evidence type="ECO:0000256" key="3">
    <source>
        <dbReference type="ARBA" id="ARBA00022737"/>
    </source>
</evidence>
<feature type="repeat" description="WD" evidence="6">
    <location>
        <begin position="361"/>
        <end position="402"/>
    </location>
</feature>
<dbReference type="AlphaFoldDB" id="A0A8H7XVE7"/>
<feature type="region of interest" description="Disordered" evidence="7">
    <location>
        <begin position="98"/>
        <end position="273"/>
    </location>
</feature>
<feature type="compositionally biased region" description="Polar residues" evidence="7">
    <location>
        <begin position="138"/>
        <end position="147"/>
    </location>
</feature>
<feature type="repeat" description="WD" evidence="6">
    <location>
        <begin position="451"/>
        <end position="485"/>
    </location>
</feature>
<evidence type="ECO:0000256" key="5">
    <source>
        <dbReference type="ARBA" id="ARBA00023163"/>
    </source>
</evidence>
<dbReference type="PROSITE" id="PS50082">
    <property type="entry name" value="WD_REPEATS_2"/>
    <property type="match status" value="6"/>
</dbReference>
<dbReference type="InterPro" id="IPR001680">
    <property type="entry name" value="WD40_rpt"/>
</dbReference>
<sequence>MSSSSSVYNPTGVRTSTAQDPPPPVHPTFSIADPLDAIRRQFDSLQTDLARVRREKEEMEAKLNAQIAELNTIRKSLFDLEEEHTRIRQQYEEELHRLRSETVAIQSAAAAPPPHQSTPAPGFSGRPRGPGVSEASPRLTSTSQHETYYQLDKRPMSRGLPPPGERTPMEQHTKLSRARSSERDQPDSDQRESKRRKARRENQLDMYPPPMGPQSYHSSSSAPSGVKPQSSSYNDSIGYYRFPGQEGQPGPSTSALPPINPNPPNPVFNSLNPDTLPPEFKRFGSDWFALYNPKVRKTLDVNLVHTFSHDTVLADETARPEKDLYIRSVRFSPDGKYLATGAEDCIVRVWDIAKRLVLHRLEGHTQEIYSLDFSPDGRYIVSGSGDRTMRIWNITNNTSQTITISDTDTLSNDAGVTSVAISPDGSLVATGTLDSPVRVWDVATGTLLERLRGHGNSVYSVAFSADGKGILSASLDKTLKYWDISHLVAAFANRVKPDPQSGISIPAHPPSACTINYVGHKDYVLAVCVSSDNRWVVSGSKDRTVHFWDLKSATLQLTLQGHKNSVISLNMNPLGGMFATGSGDNTARIWTYSTTPS</sequence>
<proteinExistence type="predicted"/>
<evidence type="ECO:0000256" key="6">
    <source>
        <dbReference type="PROSITE-ProRule" id="PRU00221"/>
    </source>
</evidence>
<dbReference type="PANTHER" id="PTHR19848">
    <property type="entry name" value="WD40 REPEAT PROTEIN"/>
    <property type="match status" value="1"/>
</dbReference>
<feature type="region of interest" description="Disordered" evidence="7">
    <location>
        <begin position="1"/>
        <end position="32"/>
    </location>
</feature>
<dbReference type="SMART" id="SM00320">
    <property type="entry name" value="WD40"/>
    <property type="match status" value="6"/>
</dbReference>
<dbReference type="CDD" id="cd00200">
    <property type="entry name" value="WD40"/>
    <property type="match status" value="1"/>
</dbReference>
<dbReference type="InterPro" id="IPR036322">
    <property type="entry name" value="WD40_repeat_dom_sf"/>
</dbReference>
<dbReference type="Pfam" id="PF00400">
    <property type="entry name" value="WD40"/>
    <property type="match status" value="6"/>
</dbReference>
<dbReference type="OrthoDB" id="17410at2759"/>
<dbReference type="SUPFAM" id="SSF50978">
    <property type="entry name" value="WD40 repeat-like"/>
    <property type="match status" value="1"/>
</dbReference>
<feature type="compositionally biased region" description="Basic and acidic residues" evidence="7">
    <location>
        <begin position="167"/>
        <end position="192"/>
    </location>
</feature>
<dbReference type="Gene3D" id="1.20.5.340">
    <property type="match status" value="1"/>
</dbReference>
<dbReference type="InterPro" id="IPR019775">
    <property type="entry name" value="WD40_repeat_CS"/>
</dbReference>
<evidence type="ECO:0000256" key="4">
    <source>
        <dbReference type="ARBA" id="ARBA00023015"/>
    </source>
</evidence>
<organism evidence="9">
    <name type="scientific">Psilocybe cubensis</name>
    <name type="common">Psychedelic mushroom</name>
    <name type="synonym">Stropharia cubensis</name>
    <dbReference type="NCBI Taxonomy" id="181762"/>
    <lineage>
        <taxon>Eukaryota</taxon>
        <taxon>Fungi</taxon>
        <taxon>Dikarya</taxon>
        <taxon>Basidiomycota</taxon>
        <taxon>Agaricomycotina</taxon>
        <taxon>Agaricomycetes</taxon>
        <taxon>Agaricomycetidae</taxon>
        <taxon>Agaricales</taxon>
        <taxon>Agaricineae</taxon>
        <taxon>Strophariaceae</taxon>
        <taxon>Psilocybe</taxon>
    </lineage>
</organism>
<keyword evidence="2 6" id="KW-0853">WD repeat</keyword>
<evidence type="ECO:0000256" key="2">
    <source>
        <dbReference type="ARBA" id="ARBA00022574"/>
    </source>
</evidence>
<comment type="caution">
    <text evidence="9">The sequence shown here is derived from an EMBL/GenBank/DDBJ whole genome shotgun (WGS) entry which is preliminary data.</text>
</comment>
<feature type="repeat" description="WD" evidence="6">
    <location>
        <begin position="559"/>
        <end position="597"/>
    </location>
</feature>
<keyword evidence="5" id="KW-0804">Transcription</keyword>
<name>A0A8H7XVE7_PSICU</name>
<dbReference type="Gene3D" id="2.130.10.10">
    <property type="entry name" value="YVTN repeat-like/Quinoprotein amine dehydrogenase"/>
    <property type="match status" value="1"/>
</dbReference>
<keyword evidence="1" id="KW-0678">Repressor</keyword>
<dbReference type="PRINTS" id="PR00320">
    <property type="entry name" value="GPROTEINBRPT"/>
</dbReference>
<feature type="repeat" description="WD" evidence="6">
    <location>
        <begin position="409"/>
        <end position="450"/>
    </location>
</feature>
<evidence type="ECO:0000256" key="7">
    <source>
        <dbReference type="SAM" id="MobiDB-lite"/>
    </source>
</evidence>
<dbReference type="PANTHER" id="PTHR19848:SF8">
    <property type="entry name" value="F-BOX AND WD REPEAT DOMAIN CONTAINING 7"/>
    <property type="match status" value="1"/>
</dbReference>
<dbReference type="InterPro" id="IPR013890">
    <property type="entry name" value="Tscrpt_rep_Tup1_N"/>
</dbReference>
<dbReference type="InterPro" id="IPR020472">
    <property type="entry name" value="WD40_PAC1"/>
</dbReference>
<dbReference type="InterPro" id="IPR015943">
    <property type="entry name" value="WD40/YVTN_repeat-like_dom_sf"/>
</dbReference>
<feature type="repeat" description="WD" evidence="6">
    <location>
        <begin position="326"/>
        <end position="360"/>
    </location>
</feature>
<dbReference type="EMBL" id="JAFIQS010000006">
    <property type="protein sequence ID" value="KAG5168401.1"/>
    <property type="molecule type" value="Genomic_DNA"/>
</dbReference>
<feature type="compositionally biased region" description="Polar residues" evidence="7">
    <location>
        <begin position="1"/>
        <end position="19"/>
    </location>
</feature>
<feature type="repeat" description="WD" evidence="6">
    <location>
        <begin position="517"/>
        <end position="558"/>
    </location>
</feature>
<gene>
    <name evidence="9" type="ORF">JR316_007000</name>
</gene>
<dbReference type="PROSITE" id="PS50294">
    <property type="entry name" value="WD_REPEATS_REGION"/>
    <property type="match status" value="6"/>
</dbReference>
<dbReference type="PROSITE" id="PS00678">
    <property type="entry name" value="WD_REPEATS_1"/>
    <property type="match status" value="3"/>
</dbReference>